<dbReference type="PRINTS" id="PR00481">
    <property type="entry name" value="LAMNOPPTDASE"/>
</dbReference>
<dbReference type="Gene3D" id="3.40.220.10">
    <property type="entry name" value="Leucine Aminopeptidase, subunit E, domain 1"/>
    <property type="match status" value="1"/>
</dbReference>
<dbReference type="GO" id="GO:0070006">
    <property type="term" value="F:metalloaminopeptidase activity"/>
    <property type="evidence" value="ECO:0007669"/>
    <property type="project" value="InterPro"/>
</dbReference>
<reference evidence="10" key="1">
    <citation type="submission" date="2021-01" db="EMBL/GenBank/DDBJ databases">
        <title>Whole genome shotgun sequence of Cellulomonas chitinilytica NBRC 110799.</title>
        <authorList>
            <person name="Komaki H."/>
            <person name="Tamura T."/>
        </authorList>
    </citation>
    <scope>NUCLEOTIDE SEQUENCE</scope>
    <source>
        <strain evidence="10">NBRC 110799</strain>
    </source>
</reference>
<dbReference type="CDD" id="cd00433">
    <property type="entry name" value="Peptidase_M17"/>
    <property type="match status" value="1"/>
</dbReference>
<dbReference type="EC" id="3.4.11.10" evidence="8"/>
<feature type="active site" evidence="8">
    <location>
        <position position="350"/>
    </location>
</feature>
<dbReference type="SUPFAM" id="SSF52949">
    <property type="entry name" value="Macro domain-like"/>
    <property type="match status" value="1"/>
</dbReference>
<keyword evidence="8" id="KW-0963">Cytoplasm</keyword>
<dbReference type="InterPro" id="IPR008283">
    <property type="entry name" value="Peptidase_M17_N"/>
</dbReference>
<proteinExistence type="inferred from homology"/>
<comment type="catalytic activity">
    <reaction evidence="1 8">
        <text>Release of an N-terminal amino acid, Xaa-|-Yaa-, in which Xaa is preferably Leu, but may be other amino acids including Pro although not Arg or Lys, and Yaa may be Pro. Amino acid amides and methyl esters are also readily hydrolyzed, but rates on arylamides are exceedingly low.</text>
        <dbReference type="EC" id="3.4.11.1"/>
    </reaction>
</comment>
<evidence type="ECO:0000256" key="5">
    <source>
        <dbReference type="ARBA" id="ARBA00022670"/>
    </source>
</evidence>
<feature type="active site" evidence="8">
    <location>
        <position position="275"/>
    </location>
</feature>
<dbReference type="InterPro" id="IPR000819">
    <property type="entry name" value="Peptidase_M17_C"/>
</dbReference>
<evidence type="ECO:0000256" key="3">
    <source>
        <dbReference type="ARBA" id="ARBA00009528"/>
    </source>
</evidence>
<comment type="subcellular location">
    <subcellularLocation>
        <location evidence="8">Cytoplasm</location>
    </subcellularLocation>
</comment>
<sequence>MSTTFDPTPSVAATRDVRVRAVGRGEAGVRALGVAVPATGAVPEAVGLSREGLAAWGFTGKAGSTFTVARPDTPVVAVGVGAPDDVTTAVLRDAAAAFGRAAAREAVLVTDLAAVPASDGDTAAAAQAVVEGVLLGRYRYDVLRSSSDAVAVSEVVLVVDGDVADAQQGAERGLVLARAAALSRDLAGTPAGHLTAPGLADVATRLAAATGLQIEVHDKAALVELGCGGLLGVNAGSVEEPRMIVLRYVPDSGADGHLGFVGKGITYDSGGISLKPSNAMHAAMKMDMSGAGAVLAAMTVLRELAVPVRVSAYLACTDNMPSGSATKLGDVLTTRSGRTIEVVNTDAEGRLVMADAIALAREAGVDAIVDIATLTGACLAALGPLSAGLIGNDDTMAEVVEAAAERTDERVWRLPLDRRYRPWMESEVADIKNLGGEFAGAITAALFLAEWVGDVPWAHLDIAGPMRSEKDDAWRTKGATGYGARLLAEVAAGWAATR</sequence>
<dbReference type="PANTHER" id="PTHR11963:SF23">
    <property type="entry name" value="CYTOSOL AMINOPEPTIDASE"/>
    <property type="match status" value="1"/>
</dbReference>
<dbReference type="HAMAP" id="MF_00181">
    <property type="entry name" value="Cytosol_peptidase_M17"/>
    <property type="match status" value="1"/>
</dbReference>
<feature type="binding site" evidence="8">
    <location>
        <position position="287"/>
    </location>
    <ligand>
        <name>Mn(2+)</name>
        <dbReference type="ChEBI" id="CHEBI:29035"/>
        <label>2</label>
    </ligand>
</feature>
<feature type="binding site" evidence="8">
    <location>
        <position position="348"/>
    </location>
    <ligand>
        <name>Mn(2+)</name>
        <dbReference type="ChEBI" id="CHEBI:29035"/>
        <label>2</label>
    </ligand>
</feature>
<comment type="caution">
    <text evidence="10">The sequence shown here is derived from an EMBL/GenBank/DDBJ whole genome shotgun (WGS) entry which is preliminary data.</text>
</comment>
<evidence type="ECO:0000256" key="2">
    <source>
        <dbReference type="ARBA" id="ARBA00000967"/>
    </source>
</evidence>
<dbReference type="GO" id="GO:0030145">
    <property type="term" value="F:manganese ion binding"/>
    <property type="evidence" value="ECO:0007669"/>
    <property type="project" value="UniProtKB-UniRule"/>
</dbReference>
<dbReference type="GO" id="GO:0005737">
    <property type="term" value="C:cytoplasm"/>
    <property type="evidence" value="ECO:0007669"/>
    <property type="project" value="UniProtKB-SubCell"/>
</dbReference>
<organism evidence="10 11">
    <name type="scientific">Cellulomonas chitinilytica</name>
    <dbReference type="NCBI Taxonomy" id="398759"/>
    <lineage>
        <taxon>Bacteria</taxon>
        <taxon>Bacillati</taxon>
        <taxon>Actinomycetota</taxon>
        <taxon>Actinomycetes</taxon>
        <taxon>Micrococcales</taxon>
        <taxon>Cellulomonadaceae</taxon>
        <taxon>Cellulomonas</taxon>
    </lineage>
</organism>
<comment type="function">
    <text evidence="7 8">Presumably involved in the processing and regular turnover of intracellular proteins. Catalyzes the removal of unsubstituted N-terminal amino acids from various peptides.</text>
</comment>
<dbReference type="NCBIfam" id="NF002073">
    <property type="entry name" value="PRK00913.1-2"/>
    <property type="match status" value="1"/>
</dbReference>
<dbReference type="InterPro" id="IPR023042">
    <property type="entry name" value="Peptidase_M17_leu_NH2_pept"/>
</dbReference>
<feature type="binding site" evidence="8">
    <location>
        <position position="348"/>
    </location>
    <ligand>
        <name>Mn(2+)</name>
        <dbReference type="ChEBI" id="CHEBI:29035"/>
        <label>1</label>
    </ligand>
</feature>
<keyword evidence="5 8" id="KW-0645">Protease</keyword>
<evidence type="ECO:0000256" key="6">
    <source>
        <dbReference type="ARBA" id="ARBA00022801"/>
    </source>
</evidence>
<dbReference type="InterPro" id="IPR043472">
    <property type="entry name" value="Macro_dom-like"/>
</dbReference>
<keyword evidence="11" id="KW-1185">Reference proteome</keyword>
<evidence type="ECO:0000259" key="9">
    <source>
        <dbReference type="PROSITE" id="PS00631"/>
    </source>
</evidence>
<comment type="catalytic activity">
    <reaction evidence="2 8">
        <text>Release of an N-terminal amino acid, preferentially leucine, but not glutamic or aspartic acids.</text>
        <dbReference type="EC" id="3.4.11.10"/>
    </reaction>
</comment>
<feature type="binding site" evidence="8">
    <location>
        <position position="346"/>
    </location>
    <ligand>
        <name>Mn(2+)</name>
        <dbReference type="ChEBI" id="CHEBI:29035"/>
        <label>1</label>
    </ligand>
</feature>
<feature type="binding site" evidence="8">
    <location>
        <position position="268"/>
    </location>
    <ligand>
        <name>Mn(2+)</name>
        <dbReference type="ChEBI" id="CHEBI:29035"/>
        <label>1</label>
    </ligand>
</feature>
<dbReference type="RefSeq" id="WP_203757837.1">
    <property type="nucleotide sequence ID" value="NZ_BONK01000013.1"/>
</dbReference>
<evidence type="ECO:0000256" key="7">
    <source>
        <dbReference type="ARBA" id="ARBA00049972"/>
    </source>
</evidence>
<keyword evidence="8" id="KW-0479">Metal-binding</keyword>
<keyword evidence="6 8" id="KW-0378">Hydrolase</keyword>
<dbReference type="EC" id="3.4.11.1" evidence="8"/>
<keyword evidence="4 8" id="KW-0031">Aminopeptidase</keyword>
<dbReference type="Pfam" id="PF00883">
    <property type="entry name" value="Peptidase_M17"/>
    <property type="match status" value="1"/>
</dbReference>
<dbReference type="Pfam" id="PF02789">
    <property type="entry name" value="Peptidase_M17_N"/>
    <property type="match status" value="1"/>
</dbReference>
<dbReference type="AlphaFoldDB" id="A0A919P3T4"/>
<feature type="binding site" evidence="8">
    <location>
        <position position="268"/>
    </location>
    <ligand>
        <name>Mn(2+)</name>
        <dbReference type="ChEBI" id="CHEBI:29035"/>
        <label>2</label>
    </ligand>
</feature>
<feature type="binding site" evidence="8">
    <location>
        <position position="263"/>
    </location>
    <ligand>
        <name>Mn(2+)</name>
        <dbReference type="ChEBI" id="CHEBI:29035"/>
        <label>2</label>
    </ligand>
</feature>
<evidence type="ECO:0000256" key="1">
    <source>
        <dbReference type="ARBA" id="ARBA00000135"/>
    </source>
</evidence>
<evidence type="ECO:0000313" key="11">
    <source>
        <dbReference type="Proteomes" id="UP000632740"/>
    </source>
</evidence>
<name>A0A919P3T4_9CELL</name>
<dbReference type="Proteomes" id="UP000632740">
    <property type="component" value="Unassembled WGS sequence"/>
</dbReference>
<dbReference type="GO" id="GO:0006508">
    <property type="term" value="P:proteolysis"/>
    <property type="evidence" value="ECO:0007669"/>
    <property type="project" value="UniProtKB-KW"/>
</dbReference>
<dbReference type="EMBL" id="BONK01000013">
    <property type="protein sequence ID" value="GIG22827.1"/>
    <property type="molecule type" value="Genomic_DNA"/>
</dbReference>
<dbReference type="Gene3D" id="3.40.630.10">
    <property type="entry name" value="Zn peptidases"/>
    <property type="match status" value="1"/>
</dbReference>
<evidence type="ECO:0000256" key="4">
    <source>
        <dbReference type="ARBA" id="ARBA00022438"/>
    </source>
</evidence>
<evidence type="ECO:0000256" key="8">
    <source>
        <dbReference type="HAMAP-Rule" id="MF_00181"/>
    </source>
</evidence>
<keyword evidence="8" id="KW-0464">Manganese</keyword>
<evidence type="ECO:0000313" key="10">
    <source>
        <dbReference type="EMBL" id="GIG22827.1"/>
    </source>
</evidence>
<dbReference type="SUPFAM" id="SSF53187">
    <property type="entry name" value="Zn-dependent exopeptidases"/>
    <property type="match status" value="1"/>
</dbReference>
<dbReference type="PROSITE" id="PS00631">
    <property type="entry name" value="CYTOSOL_AP"/>
    <property type="match status" value="1"/>
</dbReference>
<dbReference type="PANTHER" id="PTHR11963">
    <property type="entry name" value="LEUCINE AMINOPEPTIDASE-RELATED"/>
    <property type="match status" value="1"/>
</dbReference>
<comment type="similarity">
    <text evidence="3 8">Belongs to the peptidase M17 family.</text>
</comment>
<protein>
    <recommendedName>
        <fullName evidence="8">Probable cytosol aminopeptidase</fullName>
        <ecNumber evidence="8">3.4.11.1</ecNumber>
    </recommendedName>
    <alternativeName>
        <fullName evidence="8">Leucine aminopeptidase</fullName>
        <shortName evidence="8">LAP</shortName>
        <ecNumber evidence="8">3.4.11.10</ecNumber>
    </alternativeName>
    <alternativeName>
        <fullName evidence="8">Leucyl aminopeptidase</fullName>
    </alternativeName>
</protein>
<accession>A0A919P3T4</accession>
<dbReference type="InterPro" id="IPR011356">
    <property type="entry name" value="Leucine_aapep/pepB"/>
</dbReference>
<feature type="domain" description="Cytosol aminopeptidase" evidence="9">
    <location>
        <begin position="344"/>
        <end position="351"/>
    </location>
</feature>
<gene>
    <name evidence="10" type="primary">pepA_2</name>
    <name evidence="8" type="synonym">pepA</name>
    <name evidence="10" type="ORF">Cch01nite_35510</name>
</gene>
<comment type="cofactor">
    <cofactor evidence="8">
        <name>Mn(2+)</name>
        <dbReference type="ChEBI" id="CHEBI:29035"/>
    </cofactor>
    <text evidence="8">Binds 2 manganese ions per subunit.</text>
</comment>